<dbReference type="Proteomes" id="UP000199662">
    <property type="component" value="Unassembled WGS sequence"/>
</dbReference>
<dbReference type="RefSeq" id="WP_143063183.1">
    <property type="nucleotide sequence ID" value="NZ_FNZK01000016.1"/>
</dbReference>
<feature type="chain" id="PRO_5011708711" evidence="4">
    <location>
        <begin position="26"/>
        <end position="558"/>
    </location>
</feature>
<dbReference type="InterPro" id="IPR005565">
    <property type="entry name" value="Hemolysn_activator_HlyB_C"/>
</dbReference>
<name>A0A1H7BFI0_9FIRM</name>
<evidence type="ECO:0000256" key="3">
    <source>
        <dbReference type="ARBA" id="ARBA00023237"/>
    </source>
</evidence>
<proteinExistence type="predicted"/>
<dbReference type="Pfam" id="PF03865">
    <property type="entry name" value="ShlB"/>
    <property type="match status" value="1"/>
</dbReference>
<evidence type="ECO:0000259" key="5">
    <source>
        <dbReference type="Pfam" id="PF03865"/>
    </source>
</evidence>
<accession>A0A1H7BFI0</accession>
<dbReference type="AlphaFoldDB" id="A0A1H7BFI0"/>
<organism evidence="8 9">
    <name type="scientific">Propionispira arboris</name>
    <dbReference type="NCBI Taxonomy" id="84035"/>
    <lineage>
        <taxon>Bacteria</taxon>
        <taxon>Bacillati</taxon>
        <taxon>Bacillota</taxon>
        <taxon>Negativicutes</taxon>
        <taxon>Selenomonadales</taxon>
        <taxon>Selenomonadaceae</taxon>
        <taxon>Propionispira</taxon>
    </lineage>
</organism>
<dbReference type="PIRSF" id="PIRSF029745">
    <property type="entry name" value="FhaC"/>
    <property type="match status" value="1"/>
</dbReference>
<feature type="domain" description="Haemolysin activator HlyB C-terminal" evidence="5">
    <location>
        <begin position="211"/>
        <end position="522"/>
    </location>
</feature>
<feature type="domain" description="Polypeptide-transport-associated ShlB-type" evidence="6">
    <location>
        <begin position="77"/>
        <end position="152"/>
    </location>
</feature>
<dbReference type="EMBL" id="FNZK01000016">
    <property type="protein sequence ID" value="SEJ75057.1"/>
    <property type="molecule type" value="Genomic_DNA"/>
</dbReference>
<dbReference type="PANTHER" id="PTHR34597:SF3">
    <property type="entry name" value="OUTER MEMBRANE TRANSPORTER CDIB"/>
    <property type="match status" value="1"/>
</dbReference>
<keyword evidence="2" id="KW-0812">Transmembrane</keyword>
<dbReference type="STRING" id="84035.SAMN05660742_1162"/>
<evidence type="ECO:0000256" key="1">
    <source>
        <dbReference type="ARBA" id="ARBA00022452"/>
    </source>
</evidence>
<dbReference type="InterPro" id="IPR035251">
    <property type="entry name" value="ShlB_POTRA"/>
</dbReference>
<evidence type="ECO:0000313" key="8">
    <source>
        <dbReference type="EMBL" id="SEJ75057.1"/>
    </source>
</evidence>
<gene>
    <name evidence="8" type="ORF">SAMN05660742_1162</name>
</gene>
<dbReference type="Pfam" id="PF17287">
    <property type="entry name" value="POTRA_3"/>
    <property type="match status" value="1"/>
</dbReference>
<dbReference type="GO" id="GO:0046819">
    <property type="term" value="P:protein secretion by the type V secretion system"/>
    <property type="evidence" value="ECO:0007669"/>
    <property type="project" value="TreeGrafter"/>
</dbReference>
<dbReference type="GO" id="GO:0098046">
    <property type="term" value="C:type V protein secretion system complex"/>
    <property type="evidence" value="ECO:0007669"/>
    <property type="project" value="TreeGrafter"/>
</dbReference>
<dbReference type="GO" id="GO:0008320">
    <property type="term" value="F:protein transmembrane transporter activity"/>
    <property type="evidence" value="ECO:0007669"/>
    <property type="project" value="TreeGrafter"/>
</dbReference>
<dbReference type="Pfam" id="PF08479">
    <property type="entry name" value="POTRA_2"/>
    <property type="match status" value="1"/>
</dbReference>
<feature type="domain" description="ShlB POTRA" evidence="7">
    <location>
        <begin position="154"/>
        <end position="206"/>
    </location>
</feature>
<dbReference type="InterPro" id="IPR013686">
    <property type="entry name" value="Polypept-transport_assoc_ShlB"/>
</dbReference>
<dbReference type="Gene3D" id="3.10.20.310">
    <property type="entry name" value="membrane protein fhac"/>
    <property type="match status" value="1"/>
</dbReference>
<sequence>MHLSKIKVVLILVVLCMLPYTQAWAEIPHPGDNQELNRRSREAAAQRQNLQQKKDVFLEQEQIKDNDNRLPAEAPSFLIHTLMLEGDRDGQFPWLQDMLNKYKNQQIGKEGINLIVKRLTNELINRGYVTTRVAIPEQDLSNGTLQLVLVPGIISQIRFDKVQHSGNWENAFPTRPGNILNLRDLEQGLEQLKRVPSQDADFKLIPGKRMGESDVVIQMKESRPNRYVLSLDDSGSKATGKLQSSISMAFDNPFNANDLFNVSFNKDADRSENLRGTDDYSLYYSFPSGNWTFTLLTQHHNYHQTIAAINQNLLYSGDSYTNEFKIAKLIHRDQTSKTHIEFSLIKKQSRNYAEGTEIDVQHKDTTAAELAITRRQYFGKKVLDWRLAYKRGLPWLGAQTDAAAADSPTTRYNLWTAEVDYTTPVMLGKVEGKYSVVLQVQDTNSRLYAVDYFSIGNRYTVRGFDGEQTLAAEQGYFLRNELSVPIGKQEVYVGLDYGEVHGPDSASFSGKALAGTTIGLRGQIQGVNYEIFCAWALKQPKEIQTATPAIGFQLIYQL</sequence>
<keyword evidence="3" id="KW-0998">Cell outer membrane</keyword>
<dbReference type="PANTHER" id="PTHR34597">
    <property type="entry name" value="SLR1661 PROTEIN"/>
    <property type="match status" value="1"/>
</dbReference>
<dbReference type="InterPro" id="IPR051544">
    <property type="entry name" value="TPS_OM_transporter"/>
</dbReference>
<reference evidence="9" key="1">
    <citation type="submission" date="2016-10" db="EMBL/GenBank/DDBJ databases">
        <authorList>
            <person name="Varghese N."/>
            <person name="Submissions S."/>
        </authorList>
    </citation>
    <scope>NUCLEOTIDE SEQUENCE [LARGE SCALE GENOMIC DNA]</scope>
    <source>
        <strain evidence="9">DSM 2179</strain>
    </source>
</reference>
<evidence type="ECO:0000259" key="7">
    <source>
        <dbReference type="Pfam" id="PF17287"/>
    </source>
</evidence>
<keyword evidence="1" id="KW-0472">Membrane</keyword>
<dbReference type="InterPro" id="IPR027282">
    <property type="entry name" value="TPS"/>
</dbReference>
<evidence type="ECO:0000259" key="6">
    <source>
        <dbReference type="Pfam" id="PF08479"/>
    </source>
</evidence>
<keyword evidence="1" id="KW-1134">Transmembrane beta strand</keyword>
<evidence type="ECO:0000256" key="4">
    <source>
        <dbReference type="SAM" id="SignalP"/>
    </source>
</evidence>
<dbReference type="Gene3D" id="2.40.160.50">
    <property type="entry name" value="membrane protein fhac: a member of the omp85/tpsb transporter family"/>
    <property type="match status" value="1"/>
</dbReference>
<protein>
    <submittedName>
        <fullName evidence="8">Hemolysin activation/secretion protein</fullName>
    </submittedName>
</protein>
<keyword evidence="9" id="KW-1185">Reference proteome</keyword>
<keyword evidence="4" id="KW-0732">Signal</keyword>
<evidence type="ECO:0000313" key="9">
    <source>
        <dbReference type="Proteomes" id="UP000199662"/>
    </source>
</evidence>
<feature type="signal peptide" evidence="4">
    <location>
        <begin position="1"/>
        <end position="25"/>
    </location>
</feature>
<evidence type="ECO:0000256" key="2">
    <source>
        <dbReference type="ARBA" id="ARBA00022692"/>
    </source>
</evidence>